<feature type="transmembrane region" description="Helical" evidence="6">
    <location>
        <begin position="430"/>
        <end position="454"/>
    </location>
</feature>
<protein>
    <submittedName>
        <fullName evidence="8">Major facilitator transporter</fullName>
    </submittedName>
</protein>
<feature type="domain" description="Major facilitator superfamily (MFS) profile" evidence="7">
    <location>
        <begin position="14"/>
        <end position="460"/>
    </location>
</feature>
<dbReference type="PANTHER" id="PTHR42718:SF9">
    <property type="entry name" value="MAJOR FACILITATOR SUPERFAMILY MULTIDRUG TRANSPORTER MFSC"/>
    <property type="match status" value="1"/>
</dbReference>
<dbReference type="InterPro" id="IPR036259">
    <property type="entry name" value="MFS_trans_sf"/>
</dbReference>
<keyword evidence="3 6" id="KW-0812">Transmembrane</keyword>
<feature type="transmembrane region" description="Helical" evidence="6">
    <location>
        <begin position="200"/>
        <end position="219"/>
    </location>
</feature>
<evidence type="ECO:0000313" key="8">
    <source>
        <dbReference type="EMBL" id="EKT62681.1"/>
    </source>
</evidence>
<name>K8WRT6_9GAMM</name>
<keyword evidence="5 6" id="KW-0472">Membrane</keyword>
<feature type="transmembrane region" description="Helical" evidence="6">
    <location>
        <begin position="353"/>
        <end position="370"/>
    </location>
</feature>
<evidence type="ECO:0000313" key="9">
    <source>
        <dbReference type="Proteomes" id="UP000009336"/>
    </source>
</evidence>
<feature type="transmembrane region" description="Helical" evidence="6">
    <location>
        <begin position="329"/>
        <end position="347"/>
    </location>
</feature>
<evidence type="ECO:0000256" key="1">
    <source>
        <dbReference type="ARBA" id="ARBA00004141"/>
    </source>
</evidence>
<feature type="transmembrane region" description="Helical" evidence="6">
    <location>
        <begin position="170"/>
        <end position="188"/>
    </location>
</feature>
<dbReference type="HOGENOM" id="CLU_000960_28_3_6"/>
<feature type="transmembrane region" description="Helical" evidence="6">
    <location>
        <begin position="295"/>
        <end position="317"/>
    </location>
</feature>
<feature type="transmembrane region" description="Helical" evidence="6">
    <location>
        <begin position="141"/>
        <end position="164"/>
    </location>
</feature>
<evidence type="ECO:0000256" key="2">
    <source>
        <dbReference type="ARBA" id="ARBA00022448"/>
    </source>
</evidence>
<feature type="transmembrane region" description="Helical" evidence="6">
    <location>
        <begin position="79"/>
        <end position="101"/>
    </location>
</feature>
<dbReference type="GO" id="GO:0022857">
    <property type="term" value="F:transmembrane transporter activity"/>
    <property type="evidence" value="ECO:0007669"/>
    <property type="project" value="InterPro"/>
</dbReference>
<evidence type="ECO:0000256" key="5">
    <source>
        <dbReference type="ARBA" id="ARBA00023136"/>
    </source>
</evidence>
<feature type="transmembrane region" description="Helical" evidence="6">
    <location>
        <begin position="400"/>
        <end position="418"/>
    </location>
</feature>
<proteinExistence type="predicted"/>
<dbReference type="PATRIC" id="fig|1141662.3.peg.1358"/>
<dbReference type="InterPro" id="IPR020846">
    <property type="entry name" value="MFS_dom"/>
</dbReference>
<dbReference type="Gene3D" id="1.20.1250.20">
    <property type="entry name" value="MFS general substrate transporter like domains"/>
    <property type="match status" value="1"/>
</dbReference>
<keyword evidence="9" id="KW-1185">Reference proteome</keyword>
<gene>
    <name evidence="8" type="ORF">OOA_06701</name>
</gene>
<comment type="caution">
    <text evidence="8">The sequence shown here is derived from an EMBL/GenBank/DDBJ whole genome shotgun (WGS) entry which is preliminary data.</text>
</comment>
<dbReference type="GO" id="GO:0016020">
    <property type="term" value="C:membrane"/>
    <property type="evidence" value="ECO:0007669"/>
    <property type="project" value="UniProtKB-SubCell"/>
</dbReference>
<dbReference type="Pfam" id="PF07690">
    <property type="entry name" value="MFS_1"/>
    <property type="match status" value="1"/>
</dbReference>
<keyword evidence="2" id="KW-0813">Transport</keyword>
<feature type="transmembrane region" description="Helical" evidence="6">
    <location>
        <begin position="107"/>
        <end position="129"/>
    </location>
</feature>
<accession>K8WRT6</accession>
<dbReference type="InterPro" id="IPR011701">
    <property type="entry name" value="MFS"/>
</dbReference>
<comment type="subcellular location">
    <subcellularLocation>
        <location evidence="1">Membrane</location>
        <topology evidence="1">Multi-pass membrane protein</topology>
    </subcellularLocation>
</comment>
<evidence type="ECO:0000256" key="3">
    <source>
        <dbReference type="ARBA" id="ARBA00022692"/>
    </source>
</evidence>
<dbReference type="STRING" id="1141662.OOA_06701"/>
<keyword evidence="4 6" id="KW-1133">Transmembrane helix</keyword>
<dbReference type="CDD" id="cd17321">
    <property type="entry name" value="MFS_MMR_MDR_like"/>
    <property type="match status" value="1"/>
</dbReference>
<dbReference type="eggNOG" id="COG2814">
    <property type="taxonomic scope" value="Bacteria"/>
</dbReference>
<dbReference type="AlphaFoldDB" id="K8WRT6"/>
<feature type="transmembrane region" description="Helical" evidence="6">
    <location>
        <begin position="264"/>
        <end position="289"/>
    </location>
</feature>
<dbReference type="Proteomes" id="UP000009336">
    <property type="component" value="Unassembled WGS sequence"/>
</dbReference>
<evidence type="ECO:0000259" key="7">
    <source>
        <dbReference type="PROSITE" id="PS50850"/>
    </source>
</evidence>
<reference evidence="8 9" key="1">
    <citation type="journal article" date="2012" name="BMC Genomics">
        <title>Comparative genomics of bacteria in the genus Providencia isolated from wild Drosophila melanogaster.</title>
        <authorList>
            <person name="Galac M.R."/>
            <person name="Lazzaro B.P."/>
        </authorList>
    </citation>
    <scope>NUCLEOTIDE SEQUENCE [LARGE SCALE GENOMIC DNA]</scope>
    <source>
        <strain evidence="8 9">DSM 19968</strain>
    </source>
</reference>
<evidence type="ECO:0000256" key="6">
    <source>
        <dbReference type="SAM" id="Phobius"/>
    </source>
</evidence>
<dbReference type="PANTHER" id="PTHR42718">
    <property type="entry name" value="MAJOR FACILITATOR SUPERFAMILY MULTIDRUG TRANSPORTER MFSC"/>
    <property type="match status" value="1"/>
</dbReference>
<feature type="transmembrane region" description="Helical" evidence="6">
    <location>
        <begin position="225"/>
        <end position="244"/>
    </location>
</feature>
<evidence type="ECO:0000256" key="4">
    <source>
        <dbReference type="ARBA" id="ARBA00022989"/>
    </source>
</evidence>
<dbReference type="PROSITE" id="PS50850">
    <property type="entry name" value="MFS"/>
    <property type="match status" value="1"/>
</dbReference>
<sequence length="468" mass="50510">MGIIVNDNHSLKPYLAALALPIFLSSLSTSIANIALPVLTIAFETSFFKVQWVVVAYLVSLTSATIITGSIGDRLNRRAVLIGATLLFIGSSILCALSPTINWLITFRLFQGIAAAAMINTTMALIAGLNTKHGNGVAMGWIGSLSAIGTATGPTLGGFLIGLWGWQSIFLINIPVALIALGLIIRFIEPQPINHLQKKPIDKLGISVLTLAIITYAFSMTYWSQYSVVLLLISLSCFVFFILIERRIAFPIISISLLKQPSLFVGAILSLLVSSVMMTTLIVGPFYLLHKLALSPWQVGLVLSFGPAIAASFGIPAGKLVDKFGANTLVSFALLLMLSGFTLFSTFTHHLTVWVYIIFIAIITTGYAIFQTANNTSILFSVESNEKGLLAGIINLSRNIGLINGATLMGSLFSLFTGSTVKNTLVPDNIAHGFMLIFGIDACIILFAFLLALWHQKQANKRKTFEDC</sequence>
<dbReference type="SUPFAM" id="SSF103473">
    <property type="entry name" value="MFS general substrate transporter"/>
    <property type="match status" value="1"/>
</dbReference>
<dbReference type="Gene3D" id="1.20.1720.10">
    <property type="entry name" value="Multidrug resistance protein D"/>
    <property type="match status" value="1"/>
</dbReference>
<feature type="transmembrane region" description="Helical" evidence="6">
    <location>
        <begin position="52"/>
        <end position="72"/>
    </location>
</feature>
<organism evidence="8 9">
    <name type="scientific">Providencia burhodogranariea DSM 19968</name>
    <dbReference type="NCBI Taxonomy" id="1141662"/>
    <lineage>
        <taxon>Bacteria</taxon>
        <taxon>Pseudomonadati</taxon>
        <taxon>Pseudomonadota</taxon>
        <taxon>Gammaproteobacteria</taxon>
        <taxon>Enterobacterales</taxon>
        <taxon>Morganellaceae</taxon>
        <taxon>Providencia</taxon>
    </lineage>
</organism>
<dbReference type="EMBL" id="AKKL01000018">
    <property type="protein sequence ID" value="EKT62681.1"/>
    <property type="molecule type" value="Genomic_DNA"/>
</dbReference>
<dbReference type="PRINTS" id="PR01036">
    <property type="entry name" value="TCRTETB"/>
</dbReference>